<dbReference type="EMBL" id="JAEFCI010003061">
    <property type="protein sequence ID" value="KAG5461839.1"/>
    <property type="molecule type" value="Genomic_DNA"/>
</dbReference>
<dbReference type="GO" id="GO:0004497">
    <property type="term" value="F:monooxygenase activity"/>
    <property type="evidence" value="ECO:0007669"/>
    <property type="project" value="InterPro"/>
</dbReference>
<feature type="binding site" description="axial binding residue" evidence="5">
    <location>
        <position position="130"/>
    </location>
    <ligand>
        <name>heme</name>
        <dbReference type="ChEBI" id="CHEBI:30413"/>
    </ligand>
    <ligandPart>
        <name>Fe</name>
        <dbReference type="ChEBI" id="CHEBI:18248"/>
    </ligandPart>
</feature>
<comment type="similarity">
    <text evidence="2">Belongs to the cytochrome P450 family.</text>
</comment>
<sequence length="190" mass="20675">MATFSGSGAFEDVMVLTVSSVTPQECLRLNGPVTGLGARVCAPAEGAYLGSQHIPQGTYLLPNLYCFHHDPRVWGENVFEFEPSRFSEQADEGVEMSEKNGASSGVRFDSGPVNAQHTAWMPFGGGNRACTGKNFALIEWVLVWQRVVLAHLLRQYKVSLPSDSKHRNGIVNVGNGLVAPEAVIVNFERL</sequence>
<evidence type="ECO:0000256" key="5">
    <source>
        <dbReference type="PIRSR" id="PIRSR602403-1"/>
    </source>
</evidence>
<dbReference type="PANTHER" id="PTHR24305">
    <property type="entry name" value="CYTOCHROME P450"/>
    <property type="match status" value="1"/>
</dbReference>
<dbReference type="AlphaFoldDB" id="A0A8H7ZYW0"/>
<organism evidence="6 7">
    <name type="scientific">Olpidium bornovanus</name>
    <dbReference type="NCBI Taxonomy" id="278681"/>
    <lineage>
        <taxon>Eukaryota</taxon>
        <taxon>Fungi</taxon>
        <taxon>Fungi incertae sedis</taxon>
        <taxon>Olpidiomycota</taxon>
        <taxon>Olpidiomycotina</taxon>
        <taxon>Olpidiomycetes</taxon>
        <taxon>Olpidiales</taxon>
        <taxon>Olpidiaceae</taxon>
        <taxon>Olpidium</taxon>
    </lineage>
</organism>
<comment type="caution">
    <text evidence="6">The sequence shown here is derived from an EMBL/GenBank/DDBJ whole genome shotgun (WGS) entry which is preliminary data.</text>
</comment>
<evidence type="ECO:0000256" key="4">
    <source>
        <dbReference type="ARBA" id="ARBA00023004"/>
    </source>
</evidence>
<comment type="cofactor">
    <cofactor evidence="1 5">
        <name>heme</name>
        <dbReference type="ChEBI" id="CHEBI:30413"/>
    </cofactor>
</comment>
<dbReference type="GO" id="GO:0005506">
    <property type="term" value="F:iron ion binding"/>
    <property type="evidence" value="ECO:0007669"/>
    <property type="project" value="InterPro"/>
</dbReference>
<evidence type="ECO:0000256" key="3">
    <source>
        <dbReference type="ARBA" id="ARBA00022723"/>
    </source>
</evidence>
<keyword evidence="3 5" id="KW-0479">Metal-binding</keyword>
<dbReference type="PANTHER" id="PTHR24305:SF166">
    <property type="entry name" value="CYTOCHROME P450 12A4, MITOCHONDRIAL-RELATED"/>
    <property type="match status" value="1"/>
</dbReference>
<gene>
    <name evidence="6" type="ORF">BJ554DRAFT_5908</name>
</gene>
<dbReference type="InterPro" id="IPR002403">
    <property type="entry name" value="Cyt_P450_E_grp-IV"/>
</dbReference>
<dbReference type="InterPro" id="IPR001128">
    <property type="entry name" value="Cyt_P450"/>
</dbReference>
<keyword evidence="7" id="KW-1185">Reference proteome</keyword>
<dbReference type="GO" id="GO:0016705">
    <property type="term" value="F:oxidoreductase activity, acting on paired donors, with incorporation or reduction of molecular oxygen"/>
    <property type="evidence" value="ECO:0007669"/>
    <property type="project" value="InterPro"/>
</dbReference>
<evidence type="ECO:0000256" key="2">
    <source>
        <dbReference type="ARBA" id="ARBA00010617"/>
    </source>
</evidence>
<dbReference type="PRINTS" id="PR00465">
    <property type="entry name" value="EP450IV"/>
</dbReference>
<accession>A0A8H7ZYW0</accession>
<dbReference type="OrthoDB" id="1470350at2759"/>
<dbReference type="GO" id="GO:0020037">
    <property type="term" value="F:heme binding"/>
    <property type="evidence" value="ECO:0007669"/>
    <property type="project" value="InterPro"/>
</dbReference>
<dbReference type="Gene3D" id="1.10.630.10">
    <property type="entry name" value="Cytochrome P450"/>
    <property type="match status" value="1"/>
</dbReference>
<dbReference type="InterPro" id="IPR036396">
    <property type="entry name" value="Cyt_P450_sf"/>
</dbReference>
<keyword evidence="4 5" id="KW-0408">Iron</keyword>
<dbReference type="Proteomes" id="UP000673691">
    <property type="component" value="Unassembled WGS sequence"/>
</dbReference>
<dbReference type="SUPFAM" id="SSF48264">
    <property type="entry name" value="Cytochrome P450"/>
    <property type="match status" value="1"/>
</dbReference>
<dbReference type="InterPro" id="IPR050121">
    <property type="entry name" value="Cytochrome_P450_monoxygenase"/>
</dbReference>
<evidence type="ECO:0000256" key="1">
    <source>
        <dbReference type="ARBA" id="ARBA00001971"/>
    </source>
</evidence>
<evidence type="ECO:0000313" key="6">
    <source>
        <dbReference type="EMBL" id="KAG5461839.1"/>
    </source>
</evidence>
<name>A0A8H7ZYW0_9FUNG</name>
<proteinExistence type="inferred from homology"/>
<dbReference type="Pfam" id="PF00067">
    <property type="entry name" value="p450"/>
    <property type="match status" value="1"/>
</dbReference>
<reference evidence="6 7" key="1">
    <citation type="journal article" name="Sci. Rep.">
        <title>Genome-scale phylogenetic analyses confirm Olpidium as the closest living zoosporic fungus to the non-flagellated, terrestrial fungi.</title>
        <authorList>
            <person name="Chang Y."/>
            <person name="Rochon D."/>
            <person name="Sekimoto S."/>
            <person name="Wang Y."/>
            <person name="Chovatia M."/>
            <person name="Sandor L."/>
            <person name="Salamov A."/>
            <person name="Grigoriev I.V."/>
            <person name="Stajich J.E."/>
            <person name="Spatafora J.W."/>
        </authorList>
    </citation>
    <scope>NUCLEOTIDE SEQUENCE [LARGE SCALE GENOMIC DNA]</scope>
    <source>
        <strain evidence="6">S191</strain>
    </source>
</reference>
<keyword evidence="5" id="KW-0349">Heme</keyword>
<evidence type="ECO:0000313" key="7">
    <source>
        <dbReference type="Proteomes" id="UP000673691"/>
    </source>
</evidence>
<protein>
    <submittedName>
        <fullName evidence="6">Cytochrome P450</fullName>
    </submittedName>
</protein>